<comment type="caution">
    <text evidence="1">The sequence shown here is derived from an EMBL/GenBank/DDBJ whole genome shotgun (WGS) entry which is preliminary data.</text>
</comment>
<gene>
    <name evidence="1" type="ORF">ENS15_05290</name>
</gene>
<dbReference type="EMBL" id="DSTT01000005">
    <property type="protein sequence ID" value="HFK24047.1"/>
    <property type="molecule type" value="Genomic_DNA"/>
</dbReference>
<accession>A0A7C3J6U2</accession>
<evidence type="ECO:0000313" key="1">
    <source>
        <dbReference type="EMBL" id="HFK24047.1"/>
    </source>
</evidence>
<dbReference type="AlphaFoldDB" id="A0A7C3J6U2"/>
<organism evidence="1">
    <name type="scientific">candidate division WOR-3 bacterium</name>
    <dbReference type="NCBI Taxonomy" id="2052148"/>
    <lineage>
        <taxon>Bacteria</taxon>
        <taxon>Bacteria division WOR-3</taxon>
    </lineage>
</organism>
<sequence length="265" mass="31602">MKRKIFLFFIFLFNIFIYSDEIGFEHKDFFDSFINFISSTQKGITIVSPDFTDKNFLDILKEKKDINKTVILSKSSISKKYSLKDSLSLFVDTLLFADDSLINYTIIFSTSKSFIICNKAIQPKKYSKDLFYINSSNSSMFENLYKKYLHIRKYSFSIDSFKDTLDFNQIIKNYKNYENSWIRFKAYVVDVYRSKKSDTYFIKLKGDKNFTIVIFKNLSKEFFKKNLNILYFKNKNIIVEGFLKYDKKYGYEIILDKTNSINILK</sequence>
<reference evidence="1" key="1">
    <citation type="journal article" date="2020" name="mSystems">
        <title>Genome- and Community-Level Interaction Insights into Carbon Utilization and Element Cycling Functions of Hydrothermarchaeota in Hydrothermal Sediment.</title>
        <authorList>
            <person name="Zhou Z."/>
            <person name="Liu Y."/>
            <person name="Xu W."/>
            <person name="Pan J."/>
            <person name="Luo Z.H."/>
            <person name="Li M."/>
        </authorList>
    </citation>
    <scope>NUCLEOTIDE SEQUENCE [LARGE SCALE GENOMIC DNA]</scope>
    <source>
        <strain evidence="1">SpSt-464</strain>
    </source>
</reference>
<protein>
    <submittedName>
        <fullName evidence="1">Uncharacterized protein</fullName>
    </submittedName>
</protein>
<name>A0A7C3J6U2_UNCW3</name>
<proteinExistence type="predicted"/>